<evidence type="ECO:0000256" key="1">
    <source>
        <dbReference type="ARBA" id="ARBA00012344"/>
    </source>
</evidence>
<evidence type="ECO:0000313" key="3">
    <source>
        <dbReference type="EMBL" id="ANZ74268.1"/>
    </source>
</evidence>
<evidence type="ECO:0000313" key="4">
    <source>
        <dbReference type="Proteomes" id="UP000094565"/>
    </source>
</evidence>
<keyword evidence="4" id="KW-1185">Reference proteome</keyword>
<dbReference type="GO" id="GO:0005737">
    <property type="term" value="C:cytoplasm"/>
    <property type="evidence" value="ECO:0007669"/>
    <property type="project" value="TreeGrafter"/>
</dbReference>
<sequence>MTNDAPLWVLGYGSLIFKPPPHATHKIPGKISGFIRRFWQSSTDHRGTPESPGRVVTLIPYADIVKDHRFLESVHYYECDGVDKNIIGSDLQVWGCIYYIPAQHRKEVCSYLDVREQDGYTQHKVTFEVELDDEYFAQNPEIKEFVESHTIIDKHTGKNVIHSLVYIGTTSNESFIGPEHPAITAKVIRSNEGPSGSNLEYLKRLHGSLMDLDKSGNKRSHDRYLDELIQLVDEEDS</sequence>
<name>A0A1B2J930_PICPA</name>
<dbReference type="Proteomes" id="UP000094565">
    <property type="component" value="Chromosome 1"/>
</dbReference>
<dbReference type="PANTHER" id="PTHR12192:SF2">
    <property type="entry name" value="GLUTATHIONE-SPECIFIC GAMMA-GLUTAMYLCYCLOTRANSFERASE 2"/>
    <property type="match status" value="1"/>
</dbReference>
<gene>
    <name evidence="3" type="primary">YER163C</name>
    <name evidence="3" type="ORF">ATY40_BA7501528</name>
</gene>
<dbReference type="InterPro" id="IPR013024">
    <property type="entry name" value="GGCT-like"/>
</dbReference>
<accession>A0A1B2J930</accession>
<dbReference type="InterPro" id="IPR006840">
    <property type="entry name" value="ChaC"/>
</dbReference>
<evidence type="ECO:0000256" key="2">
    <source>
        <dbReference type="ARBA" id="ARBA00023239"/>
    </source>
</evidence>
<keyword evidence="2" id="KW-0456">Lyase</keyword>
<reference evidence="3 4" key="1">
    <citation type="submission" date="2016-02" db="EMBL/GenBank/DDBJ databases">
        <title>Comparative genomic and transcriptomic foundation for Pichia pastoris.</title>
        <authorList>
            <person name="Love K.R."/>
            <person name="Shah K.A."/>
            <person name="Whittaker C.A."/>
            <person name="Wu J."/>
            <person name="Bartlett M.C."/>
            <person name="Ma D."/>
            <person name="Leeson R.L."/>
            <person name="Priest M."/>
            <person name="Young S.K."/>
            <person name="Love J.C."/>
        </authorList>
    </citation>
    <scope>NUCLEOTIDE SEQUENCE [LARGE SCALE GENOMIC DNA]</scope>
    <source>
        <strain evidence="3 4">ATCC 28485</strain>
    </source>
</reference>
<proteinExistence type="predicted"/>
<dbReference type="GO" id="GO:0061928">
    <property type="term" value="F:glutathione specific gamma-glutamylcyclotransferase activity"/>
    <property type="evidence" value="ECO:0007669"/>
    <property type="project" value="UniProtKB-EC"/>
</dbReference>
<dbReference type="EC" id="4.3.2.7" evidence="1"/>
<dbReference type="PANTHER" id="PTHR12192">
    <property type="entry name" value="CATION TRANSPORT PROTEIN CHAC-RELATED"/>
    <property type="match status" value="1"/>
</dbReference>
<dbReference type="AlphaFoldDB" id="A0A1B2J930"/>
<dbReference type="GO" id="GO:0006751">
    <property type="term" value="P:glutathione catabolic process"/>
    <property type="evidence" value="ECO:0007669"/>
    <property type="project" value="InterPro"/>
</dbReference>
<dbReference type="OrthoDB" id="1933483at2759"/>
<protein>
    <recommendedName>
        <fullName evidence="1">glutathione-specific gamma-glutamylcyclotransferase</fullName>
        <ecNumber evidence="1">4.3.2.7</ecNumber>
    </recommendedName>
</protein>
<dbReference type="Pfam" id="PF04752">
    <property type="entry name" value="ChaC"/>
    <property type="match status" value="1"/>
</dbReference>
<organism evidence="3 4">
    <name type="scientific">Komagataella pastoris</name>
    <name type="common">Yeast</name>
    <name type="synonym">Pichia pastoris</name>
    <dbReference type="NCBI Taxonomy" id="4922"/>
    <lineage>
        <taxon>Eukaryota</taxon>
        <taxon>Fungi</taxon>
        <taxon>Dikarya</taxon>
        <taxon>Ascomycota</taxon>
        <taxon>Saccharomycotina</taxon>
        <taxon>Pichiomycetes</taxon>
        <taxon>Pichiales</taxon>
        <taxon>Pichiaceae</taxon>
        <taxon>Komagataella</taxon>
    </lineage>
</organism>
<dbReference type="EMBL" id="CP014584">
    <property type="protein sequence ID" value="ANZ74268.1"/>
    <property type="molecule type" value="Genomic_DNA"/>
</dbReference>
<dbReference type="CDD" id="cd06661">
    <property type="entry name" value="GGCT_like"/>
    <property type="match status" value="1"/>
</dbReference>